<dbReference type="Proteomes" id="UP000002221">
    <property type="component" value="Chromosome"/>
</dbReference>
<evidence type="ECO:0000313" key="2">
    <source>
        <dbReference type="EMBL" id="ACY47904.1"/>
    </source>
</evidence>
<dbReference type="STRING" id="518766.Rmar_1010"/>
<dbReference type="PANTHER" id="PTHR23026:SF123">
    <property type="entry name" value="NAD(P)H NITROREDUCTASE RV3131-RELATED"/>
    <property type="match status" value="1"/>
</dbReference>
<dbReference type="Gene3D" id="3.40.109.10">
    <property type="entry name" value="NADH Oxidase"/>
    <property type="match status" value="2"/>
</dbReference>
<accession>D0MHE6</accession>
<proteinExistence type="predicted"/>
<organism evidence="2 3">
    <name type="scientific">Rhodothermus marinus (strain ATCC 43812 / DSM 4252 / R-10)</name>
    <name type="common">Rhodothermus obamensis</name>
    <dbReference type="NCBI Taxonomy" id="518766"/>
    <lineage>
        <taxon>Bacteria</taxon>
        <taxon>Pseudomonadati</taxon>
        <taxon>Rhodothermota</taxon>
        <taxon>Rhodothermia</taxon>
        <taxon>Rhodothermales</taxon>
        <taxon>Rhodothermaceae</taxon>
        <taxon>Rhodothermus</taxon>
    </lineage>
</organism>
<evidence type="ECO:0000259" key="1">
    <source>
        <dbReference type="Pfam" id="PF00881"/>
    </source>
</evidence>
<dbReference type="OrthoDB" id="5149792at2"/>
<dbReference type="InterPro" id="IPR050627">
    <property type="entry name" value="Nitroreductase/BluB"/>
</dbReference>
<dbReference type="AlphaFoldDB" id="D0MHE6"/>
<keyword evidence="3" id="KW-1185">Reference proteome</keyword>
<dbReference type="KEGG" id="rmr:Rmar_1010"/>
<dbReference type="InterPro" id="IPR000415">
    <property type="entry name" value="Nitroreductase-like"/>
</dbReference>
<dbReference type="eggNOG" id="COG0778">
    <property type="taxonomic scope" value="Bacteria"/>
</dbReference>
<dbReference type="InterPro" id="IPR029479">
    <property type="entry name" value="Nitroreductase"/>
</dbReference>
<dbReference type="SUPFAM" id="SSF55469">
    <property type="entry name" value="FMN-dependent nitroreductase-like"/>
    <property type="match status" value="2"/>
</dbReference>
<dbReference type="RefSeq" id="WP_012843516.1">
    <property type="nucleotide sequence ID" value="NC_013501.1"/>
</dbReference>
<dbReference type="PANTHER" id="PTHR23026">
    <property type="entry name" value="NADPH NITROREDUCTASE"/>
    <property type="match status" value="1"/>
</dbReference>
<dbReference type="NCBIfam" id="NF047509">
    <property type="entry name" value="Rv3131_FMN_oxido"/>
    <property type="match status" value="1"/>
</dbReference>
<sequence>MEVTIRSDPKSSEGMTTAWKEDPWQVAEHDFPRYATPEAQLRFLLNYAVLAPSVHNTQPWRFRVVGSEVELYADRTRALAVADPEDRQLIMSCGAALFHLQVAMRHFGYQPQVRLLPDPDDPDLLAFVRLGPPEPGTLLDHRLFQAIKKRHTNRLPFENRPVPEAELRALERAVEQEGARLIVVRQKEKRYELAELIAEADRIQTADPRFRRELAAWTHPAHNESKDGLPLTARGLQEWLGPAGPLVLRTFLWARGQVARDRQLAEGSPVLLVLLTERDEPLAWLQAGQALDRLLLQAADYGLSASFLNQPIEVPEMRKKLRDWLGTEAWPQTILRLGYGPAVPPTPRRPVQEVLLQNRYL</sequence>
<dbReference type="Pfam" id="PF00881">
    <property type="entry name" value="Nitroreductase"/>
    <property type="match status" value="1"/>
</dbReference>
<dbReference type="GO" id="GO:0016491">
    <property type="term" value="F:oxidoreductase activity"/>
    <property type="evidence" value="ECO:0007669"/>
    <property type="project" value="InterPro"/>
</dbReference>
<feature type="domain" description="Nitroreductase" evidence="1">
    <location>
        <begin position="147"/>
        <end position="339"/>
    </location>
</feature>
<evidence type="ECO:0000313" key="3">
    <source>
        <dbReference type="Proteomes" id="UP000002221"/>
    </source>
</evidence>
<protein>
    <submittedName>
        <fullName evidence="2">Nitroreductase</fullName>
    </submittedName>
</protein>
<dbReference type="HOGENOM" id="CLU_051479_3_0_10"/>
<name>D0MHE6_RHOM4</name>
<dbReference type="EMBL" id="CP001807">
    <property type="protein sequence ID" value="ACY47904.1"/>
    <property type="molecule type" value="Genomic_DNA"/>
</dbReference>
<gene>
    <name evidence="2" type="ordered locus">Rmar_1010</name>
</gene>
<reference evidence="2 3" key="1">
    <citation type="journal article" date="2009" name="Stand. Genomic Sci.">
        <title>Complete genome sequence of Rhodothermus marinus type strain (R-10).</title>
        <authorList>
            <person name="Nolan M."/>
            <person name="Tindall B.J."/>
            <person name="Pomrenke H."/>
            <person name="Lapidus A."/>
            <person name="Copeland A."/>
            <person name="Glavina Del Rio T."/>
            <person name="Lucas S."/>
            <person name="Chen F."/>
            <person name="Tice H."/>
            <person name="Cheng J.F."/>
            <person name="Saunders E."/>
            <person name="Han C."/>
            <person name="Bruce D."/>
            <person name="Goodwin L."/>
            <person name="Chain P."/>
            <person name="Pitluck S."/>
            <person name="Ovchinikova G."/>
            <person name="Pati A."/>
            <person name="Ivanova N."/>
            <person name="Mavromatis K."/>
            <person name="Chen A."/>
            <person name="Palaniappan K."/>
            <person name="Land M."/>
            <person name="Hauser L."/>
            <person name="Chang Y.J."/>
            <person name="Jeffries C.D."/>
            <person name="Brettin T."/>
            <person name="Goker M."/>
            <person name="Bristow J."/>
            <person name="Eisen J.A."/>
            <person name="Markowitz V."/>
            <person name="Hugenholtz P."/>
            <person name="Kyrpides N.C."/>
            <person name="Klenk H.P."/>
            <person name="Detter J.C."/>
        </authorList>
    </citation>
    <scope>NUCLEOTIDE SEQUENCE [LARGE SCALE GENOMIC DNA]</scope>
    <source>
        <strain evidence="3">ATCC 43812 / DSM 4252 / R-10</strain>
    </source>
</reference>